<feature type="compositionally biased region" description="Acidic residues" evidence="1">
    <location>
        <begin position="196"/>
        <end position="213"/>
    </location>
</feature>
<dbReference type="EMBL" id="JAOPGA020000462">
    <property type="protein sequence ID" value="KAL0478742.1"/>
    <property type="molecule type" value="Genomic_DNA"/>
</dbReference>
<reference evidence="2 3" key="1">
    <citation type="submission" date="2024-03" db="EMBL/GenBank/DDBJ databases">
        <title>The Acrasis kona genome and developmental transcriptomes reveal deep origins of eukaryotic multicellular pathways.</title>
        <authorList>
            <person name="Sheikh S."/>
            <person name="Fu C.-J."/>
            <person name="Brown M.W."/>
            <person name="Baldauf S.L."/>
        </authorList>
    </citation>
    <scope>NUCLEOTIDE SEQUENCE [LARGE SCALE GENOMIC DNA]</scope>
    <source>
        <strain evidence="2 3">ATCC MYA-3509</strain>
    </source>
</reference>
<feature type="region of interest" description="Disordered" evidence="1">
    <location>
        <begin position="187"/>
        <end position="213"/>
    </location>
</feature>
<name>A0AAW2YN44_9EUKA</name>
<comment type="caution">
    <text evidence="2">The sequence shown here is derived from an EMBL/GenBank/DDBJ whole genome shotgun (WGS) entry which is preliminary data.</text>
</comment>
<sequence length="297" mass="34464">MKRAGDAPQNNPKRIKFDNAHTAQKTFYVQDAEKIPITSEDEVQSYLSMRKELLTKLHSLLPLFKIPIIDRYEEIMDLLNCENSYSDIIDKLDDPDNEFYNNSEIFHEIDICQHLPEDMKWYFAYVKMYLEYMRQDLRKAQRSFTTRDDNDDLDSAKHLHPQGVTNMDPDYMGTRIKKDKDDYYLSDGSTYSDSPTDSDDSSSSDTSDDDSGIEDSELLFEHSILNAEEANPIDIKFIKELNLSRSKSNPILLLASCLSENSKTTEDAEISPLLLANYIKLMHIMIRELEDFFSKTK</sequence>
<feature type="region of interest" description="Disordered" evidence="1">
    <location>
        <begin position="146"/>
        <end position="172"/>
    </location>
</feature>
<evidence type="ECO:0000313" key="2">
    <source>
        <dbReference type="EMBL" id="KAL0478742.1"/>
    </source>
</evidence>
<evidence type="ECO:0000256" key="1">
    <source>
        <dbReference type="SAM" id="MobiDB-lite"/>
    </source>
</evidence>
<gene>
    <name evidence="2" type="ORF">AKO1_002069</name>
</gene>
<protein>
    <submittedName>
        <fullName evidence="2">Uncharacterized protein</fullName>
    </submittedName>
</protein>
<organism evidence="2 3">
    <name type="scientific">Acrasis kona</name>
    <dbReference type="NCBI Taxonomy" id="1008807"/>
    <lineage>
        <taxon>Eukaryota</taxon>
        <taxon>Discoba</taxon>
        <taxon>Heterolobosea</taxon>
        <taxon>Tetramitia</taxon>
        <taxon>Eutetramitia</taxon>
        <taxon>Acrasidae</taxon>
        <taxon>Acrasis</taxon>
    </lineage>
</organism>
<evidence type="ECO:0000313" key="3">
    <source>
        <dbReference type="Proteomes" id="UP001431209"/>
    </source>
</evidence>
<feature type="non-terminal residue" evidence="2">
    <location>
        <position position="297"/>
    </location>
</feature>
<keyword evidence="3" id="KW-1185">Reference proteome</keyword>
<accession>A0AAW2YN44</accession>
<dbReference type="AlphaFoldDB" id="A0AAW2YN44"/>
<dbReference type="Proteomes" id="UP001431209">
    <property type="component" value="Unassembled WGS sequence"/>
</dbReference>
<proteinExistence type="predicted"/>